<sequence length="273" mass="30714">MTKRVQTIALEAVLLIIGVTTVFPFVWMLFSAFKPNSEIRALNQTLLPQEWTLDNFLNLQDKFDFIRFFTNSLGIALIVTGVTIYTSCLCGFVLAKYRFPGRNAIFGFILGTMMIPWAVTIIPRYTMFAAWGLRDNYLSLILPAAMSGFGIFMMRQSMDDIPDAVLEAARIDGASEIYIFHRIVLPMSRNPISALAIFQFLWAWEDYLWPYLMIDNEKMQVLAVGLTTFNGRYGTDYGGLFAATTISVIPVLVVYLIFQKRFIAGAAAAAVKG</sequence>
<evidence type="ECO:0000313" key="9">
    <source>
        <dbReference type="EMBL" id="CED90927.1"/>
    </source>
</evidence>
<dbReference type="Pfam" id="PF00528">
    <property type="entry name" value="BPD_transp_1"/>
    <property type="match status" value="1"/>
</dbReference>
<dbReference type="CDD" id="cd06261">
    <property type="entry name" value="TM_PBP2"/>
    <property type="match status" value="1"/>
</dbReference>
<dbReference type="Gene3D" id="1.10.3720.10">
    <property type="entry name" value="MetI-like"/>
    <property type="match status" value="1"/>
</dbReference>
<protein>
    <submittedName>
        <fullName evidence="9">L-arabinose transport system permease protein AraQ</fullName>
    </submittedName>
</protein>
<dbReference type="GO" id="GO:0005886">
    <property type="term" value="C:plasma membrane"/>
    <property type="evidence" value="ECO:0007669"/>
    <property type="project" value="UniProtKB-SubCell"/>
</dbReference>
<feature type="transmembrane region" description="Helical" evidence="7">
    <location>
        <begin position="12"/>
        <end position="33"/>
    </location>
</feature>
<evidence type="ECO:0000256" key="2">
    <source>
        <dbReference type="ARBA" id="ARBA00022448"/>
    </source>
</evidence>
<dbReference type="InterPro" id="IPR035906">
    <property type="entry name" value="MetI-like_sf"/>
</dbReference>
<dbReference type="PROSITE" id="PS50928">
    <property type="entry name" value="ABC_TM1"/>
    <property type="match status" value="1"/>
</dbReference>
<gene>
    <name evidence="9" type="ORF">AAM4_1095</name>
</gene>
<feature type="transmembrane region" description="Helical" evidence="7">
    <location>
        <begin position="104"/>
        <end position="125"/>
    </location>
</feature>
<proteinExistence type="inferred from homology"/>
<evidence type="ECO:0000259" key="8">
    <source>
        <dbReference type="PROSITE" id="PS50928"/>
    </source>
</evidence>
<feature type="domain" description="ABC transmembrane type-1" evidence="8">
    <location>
        <begin position="69"/>
        <end position="258"/>
    </location>
</feature>
<evidence type="ECO:0000256" key="3">
    <source>
        <dbReference type="ARBA" id="ARBA00022475"/>
    </source>
</evidence>
<dbReference type="EMBL" id="LK995488">
    <property type="protein sequence ID" value="CED90927.1"/>
    <property type="molecule type" value="Genomic_DNA"/>
</dbReference>
<keyword evidence="5 7" id="KW-1133">Transmembrane helix</keyword>
<organism evidence="9">
    <name type="scientific">Actinomyces succiniciruminis</name>
    <dbReference type="NCBI Taxonomy" id="1522002"/>
    <lineage>
        <taxon>Bacteria</taxon>
        <taxon>Bacillati</taxon>
        <taxon>Actinomycetota</taxon>
        <taxon>Actinomycetes</taxon>
        <taxon>Actinomycetales</taxon>
        <taxon>Actinomycetaceae</taxon>
        <taxon>Actinomyces</taxon>
    </lineage>
</organism>
<dbReference type="InterPro" id="IPR000515">
    <property type="entry name" value="MetI-like"/>
</dbReference>
<reference evidence="9" key="1">
    <citation type="submission" date="2014-07" db="EMBL/GenBank/DDBJ databases">
        <authorList>
            <person name="Zhang J.E."/>
            <person name="Yang H."/>
            <person name="Guo J."/>
            <person name="Deng Z."/>
            <person name="Luo H."/>
            <person name="Luo M."/>
            <person name="Zhao B."/>
        </authorList>
    </citation>
    <scope>NUCLEOTIDE SEQUENCE</scope>
    <source>
        <strain evidence="9">AM4</strain>
    </source>
</reference>
<dbReference type="PANTHER" id="PTHR43744:SF12">
    <property type="entry name" value="ABC TRANSPORTER PERMEASE PROTEIN MG189-RELATED"/>
    <property type="match status" value="1"/>
</dbReference>
<feature type="transmembrane region" description="Helical" evidence="7">
    <location>
        <begin position="137"/>
        <end position="154"/>
    </location>
</feature>
<accession>A0A1L7RAP4</accession>
<dbReference type="SUPFAM" id="SSF161098">
    <property type="entry name" value="MetI-like"/>
    <property type="match status" value="1"/>
</dbReference>
<dbReference type="PANTHER" id="PTHR43744">
    <property type="entry name" value="ABC TRANSPORTER PERMEASE PROTEIN MG189-RELATED-RELATED"/>
    <property type="match status" value="1"/>
</dbReference>
<evidence type="ECO:0000256" key="6">
    <source>
        <dbReference type="ARBA" id="ARBA00023136"/>
    </source>
</evidence>
<keyword evidence="4 7" id="KW-0812">Transmembrane</keyword>
<comment type="similarity">
    <text evidence="7">Belongs to the binding-protein-dependent transport system permease family.</text>
</comment>
<feature type="transmembrane region" description="Helical" evidence="7">
    <location>
        <begin position="237"/>
        <end position="258"/>
    </location>
</feature>
<keyword evidence="2 7" id="KW-0813">Transport</keyword>
<dbReference type="GO" id="GO:0055085">
    <property type="term" value="P:transmembrane transport"/>
    <property type="evidence" value="ECO:0007669"/>
    <property type="project" value="InterPro"/>
</dbReference>
<name>A0A1L7RAP4_9ACTO</name>
<evidence type="ECO:0000256" key="1">
    <source>
        <dbReference type="ARBA" id="ARBA00004651"/>
    </source>
</evidence>
<dbReference type="RefSeq" id="WP_210579664.1">
    <property type="nucleotide sequence ID" value="NZ_LK995488.1"/>
</dbReference>
<evidence type="ECO:0000256" key="7">
    <source>
        <dbReference type="RuleBase" id="RU363032"/>
    </source>
</evidence>
<evidence type="ECO:0000256" key="5">
    <source>
        <dbReference type="ARBA" id="ARBA00022989"/>
    </source>
</evidence>
<keyword evidence="3" id="KW-1003">Cell membrane</keyword>
<comment type="subcellular location">
    <subcellularLocation>
        <location evidence="1 7">Cell membrane</location>
        <topology evidence="1 7">Multi-pass membrane protein</topology>
    </subcellularLocation>
</comment>
<keyword evidence="6 7" id="KW-0472">Membrane</keyword>
<feature type="transmembrane region" description="Helical" evidence="7">
    <location>
        <begin position="73"/>
        <end position="95"/>
    </location>
</feature>
<dbReference type="AlphaFoldDB" id="A0A1L7RAP4"/>
<evidence type="ECO:0000256" key="4">
    <source>
        <dbReference type="ARBA" id="ARBA00022692"/>
    </source>
</evidence>